<dbReference type="GO" id="GO:0006096">
    <property type="term" value="P:glycolytic process"/>
    <property type="evidence" value="ECO:0007669"/>
    <property type="project" value="UniProtKB-UniRule"/>
</dbReference>
<comment type="pathway">
    <text evidence="9 10">Carbohydrate biosynthesis; gluconeogenesis.</text>
</comment>
<dbReference type="HAMAP" id="MF_00147_B">
    <property type="entry name" value="TIM_B"/>
    <property type="match status" value="1"/>
</dbReference>
<dbReference type="AlphaFoldDB" id="Q6F0W1"/>
<dbReference type="GO" id="GO:0006094">
    <property type="term" value="P:gluconeogenesis"/>
    <property type="evidence" value="ECO:0007669"/>
    <property type="project" value="UniProtKB-UniRule"/>
</dbReference>
<dbReference type="eggNOG" id="COG0149">
    <property type="taxonomic scope" value="Bacteria"/>
</dbReference>
<organism evidence="11 12">
    <name type="scientific">Mesoplasma florum (strain ATCC 33453 / NBRC 100688 / NCTC 11704 / L1)</name>
    <name type="common">Acholeplasma florum</name>
    <dbReference type="NCBI Taxonomy" id="265311"/>
    <lineage>
        <taxon>Bacteria</taxon>
        <taxon>Bacillati</taxon>
        <taxon>Mycoplasmatota</taxon>
        <taxon>Mollicutes</taxon>
        <taxon>Entomoplasmatales</taxon>
        <taxon>Entomoplasmataceae</taxon>
        <taxon>Mesoplasma</taxon>
    </lineage>
</organism>
<dbReference type="UniPathway" id="UPA00109">
    <property type="reaction ID" value="UER00189"/>
</dbReference>
<dbReference type="GO" id="GO:0046166">
    <property type="term" value="P:glyceraldehyde-3-phosphate biosynthetic process"/>
    <property type="evidence" value="ECO:0007669"/>
    <property type="project" value="TreeGrafter"/>
</dbReference>
<evidence type="ECO:0000256" key="1">
    <source>
        <dbReference type="ARBA" id="ARBA00004680"/>
    </source>
</evidence>
<evidence type="ECO:0000256" key="10">
    <source>
        <dbReference type="RuleBase" id="RU363013"/>
    </source>
</evidence>
<dbReference type="GO" id="GO:0004807">
    <property type="term" value="F:triose-phosphate isomerase activity"/>
    <property type="evidence" value="ECO:0007669"/>
    <property type="project" value="UniProtKB-UniRule"/>
</dbReference>
<comment type="similarity">
    <text evidence="2 9 10">Belongs to the triosephosphate isomerase family.</text>
</comment>
<proteinExistence type="inferred from homology"/>
<dbReference type="GO" id="GO:0019563">
    <property type="term" value="P:glycerol catabolic process"/>
    <property type="evidence" value="ECO:0007669"/>
    <property type="project" value="TreeGrafter"/>
</dbReference>
<dbReference type="Gene3D" id="3.20.20.70">
    <property type="entry name" value="Aldolase class I"/>
    <property type="match status" value="1"/>
</dbReference>
<feature type="binding site" evidence="9">
    <location>
        <begin position="258"/>
        <end position="259"/>
    </location>
    <ligand>
        <name>substrate</name>
    </ligand>
</feature>
<name>Q6F0W1_MESFL</name>
<dbReference type="PANTHER" id="PTHR21139:SF42">
    <property type="entry name" value="TRIOSEPHOSPHATE ISOMERASE"/>
    <property type="match status" value="1"/>
</dbReference>
<dbReference type="Proteomes" id="UP000006647">
    <property type="component" value="Chromosome"/>
</dbReference>
<dbReference type="STRING" id="265311.Mfl504"/>
<dbReference type="EC" id="5.3.1.1" evidence="3 9"/>
<dbReference type="InterPro" id="IPR035990">
    <property type="entry name" value="TIM_sf"/>
</dbReference>
<evidence type="ECO:0000256" key="5">
    <source>
        <dbReference type="ARBA" id="ARBA00022432"/>
    </source>
</evidence>
<evidence type="ECO:0000256" key="9">
    <source>
        <dbReference type="HAMAP-Rule" id="MF_00147"/>
    </source>
</evidence>
<dbReference type="InterPro" id="IPR000652">
    <property type="entry name" value="Triosephosphate_isomerase"/>
</dbReference>
<keyword evidence="8 9" id="KW-0413">Isomerase</keyword>
<dbReference type="Pfam" id="PF00121">
    <property type="entry name" value="TIM"/>
    <property type="match status" value="1"/>
</dbReference>
<comment type="pathway">
    <text evidence="1 9 10">Carbohydrate degradation; glycolysis; D-glyceraldehyde 3-phosphate from glycerone phosphate: step 1/1.</text>
</comment>
<dbReference type="PROSITE" id="PS51440">
    <property type="entry name" value="TIM_2"/>
    <property type="match status" value="1"/>
</dbReference>
<feature type="active site" description="Electrophile" evidence="9">
    <location>
        <position position="119"/>
    </location>
</feature>
<evidence type="ECO:0000313" key="12">
    <source>
        <dbReference type="Proteomes" id="UP000006647"/>
    </source>
</evidence>
<dbReference type="GO" id="GO:0005829">
    <property type="term" value="C:cytosol"/>
    <property type="evidence" value="ECO:0007669"/>
    <property type="project" value="TreeGrafter"/>
</dbReference>
<dbReference type="CDD" id="cd00311">
    <property type="entry name" value="TIM"/>
    <property type="match status" value="1"/>
</dbReference>
<dbReference type="PANTHER" id="PTHR21139">
    <property type="entry name" value="TRIOSEPHOSPHATE ISOMERASE"/>
    <property type="match status" value="1"/>
</dbReference>
<dbReference type="PROSITE" id="PS00171">
    <property type="entry name" value="TIM_1"/>
    <property type="match status" value="1"/>
</dbReference>
<feature type="binding site" evidence="9">
    <location>
        <begin position="36"/>
        <end position="38"/>
    </location>
    <ligand>
        <name>substrate</name>
    </ligand>
</feature>
<dbReference type="FunFam" id="3.20.20.70:FF:000016">
    <property type="entry name" value="Triosephosphate isomerase"/>
    <property type="match status" value="1"/>
</dbReference>
<dbReference type="KEGG" id="mfl:Mfl504"/>
<dbReference type="UniPathway" id="UPA00138"/>
<dbReference type="InterPro" id="IPR013785">
    <property type="entry name" value="Aldolase_TIM"/>
</dbReference>
<dbReference type="SUPFAM" id="SSF51351">
    <property type="entry name" value="Triosephosphate isomerase (TIM)"/>
    <property type="match status" value="1"/>
</dbReference>
<keyword evidence="7 9" id="KW-0324">Glycolysis</keyword>
<dbReference type="InterPro" id="IPR020861">
    <property type="entry name" value="Triosephosphate_isomerase_AS"/>
</dbReference>
<keyword evidence="6 9" id="KW-0963">Cytoplasm</keyword>
<dbReference type="InterPro" id="IPR022896">
    <property type="entry name" value="TrioseP_Isoase_bac/euk"/>
</dbReference>
<protein>
    <recommendedName>
        <fullName evidence="4 9">Triosephosphate isomerase</fullName>
        <shortName evidence="9">TIM</shortName>
        <shortName evidence="9">TPI</shortName>
        <ecNumber evidence="3 9">5.3.1.1</ecNumber>
    </recommendedName>
    <alternativeName>
        <fullName evidence="9">Triose-phosphate isomerase</fullName>
    </alternativeName>
</protein>
<comment type="function">
    <text evidence="9">Involved in the gluconeogenesis. Catalyzes stereospecifically the conversion of dihydroxyacetone phosphate (DHAP) to D-glyceraldehyde-3-phosphate (G3P).</text>
</comment>
<evidence type="ECO:0000256" key="4">
    <source>
        <dbReference type="ARBA" id="ARBA00019397"/>
    </source>
</evidence>
<comment type="catalytic activity">
    <reaction evidence="9 10">
        <text>D-glyceraldehyde 3-phosphate = dihydroxyacetone phosphate</text>
        <dbReference type="Rhea" id="RHEA:18585"/>
        <dbReference type="ChEBI" id="CHEBI:57642"/>
        <dbReference type="ChEBI" id="CHEBI:59776"/>
        <dbReference type="EC" id="5.3.1.1"/>
    </reaction>
</comment>
<dbReference type="EMBL" id="AE017263">
    <property type="protein sequence ID" value="AAT75862.1"/>
    <property type="molecule type" value="Genomic_DNA"/>
</dbReference>
<evidence type="ECO:0000313" key="11">
    <source>
        <dbReference type="EMBL" id="AAT75862.1"/>
    </source>
</evidence>
<evidence type="ECO:0000256" key="3">
    <source>
        <dbReference type="ARBA" id="ARBA00011940"/>
    </source>
</evidence>
<dbReference type="OrthoDB" id="9809429at2"/>
<reference evidence="11 12" key="1">
    <citation type="submission" date="2004-06" db="EMBL/GenBank/DDBJ databases">
        <authorList>
            <person name="Birren B.W."/>
            <person name="Stange-Thomann N."/>
            <person name="Hafez N."/>
            <person name="DeCaprio D."/>
            <person name="Fisher S."/>
            <person name="Butler J."/>
            <person name="Elkins T."/>
            <person name="Kodira C.D."/>
            <person name="Major J."/>
            <person name="Wang S."/>
            <person name="Nicol R."/>
            <person name="Nusbaum C."/>
        </authorList>
    </citation>
    <scope>NUCLEOTIDE SEQUENCE [LARGE SCALE GENOMIC DNA]</scope>
    <source>
        <strain evidence="12">ATCC 33453 / NBRC 100688 / NCTC 11704 / L1</strain>
    </source>
</reference>
<feature type="active site" description="Proton acceptor" evidence="9">
    <location>
        <position position="191"/>
    </location>
</feature>
<keyword evidence="5 9" id="KW-0312">Gluconeogenesis</keyword>
<accession>Q6F0W1</accession>
<evidence type="ECO:0000256" key="7">
    <source>
        <dbReference type="ARBA" id="ARBA00023152"/>
    </source>
</evidence>
<dbReference type="NCBIfam" id="TIGR00419">
    <property type="entry name" value="tim"/>
    <property type="match status" value="1"/>
</dbReference>
<dbReference type="PaxDb" id="265311-Mfl504"/>
<keyword evidence="12" id="KW-1185">Reference proteome</keyword>
<gene>
    <name evidence="9" type="primary">tpiA</name>
    <name evidence="11" type="ordered locus">Mfl504</name>
</gene>
<comment type="subunit">
    <text evidence="9 10">Homodimer.</text>
</comment>
<feature type="binding site" evidence="9">
    <location>
        <position position="237"/>
    </location>
    <ligand>
        <name>substrate</name>
    </ligand>
</feature>
<comment type="subcellular location">
    <subcellularLocation>
        <location evidence="9 10">Cytoplasm</location>
    </subcellularLocation>
</comment>
<dbReference type="PATRIC" id="fig|265311.5.peg.509"/>
<evidence type="ECO:0000256" key="8">
    <source>
        <dbReference type="ARBA" id="ARBA00023235"/>
    </source>
</evidence>
<dbReference type="EnsemblBacteria" id="AAT75862">
    <property type="protein sequence ID" value="AAT75862"/>
    <property type="gene ID" value="Mfl504"/>
</dbReference>
<dbReference type="HOGENOM" id="CLU_024251_2_3_14"/>
<evidence type="ECO:0000256" key="6">
    <source>
        <dbReference type="ARBA" id="ARBA00022490"/>
    </source>
</evidence>
<feature type="binding site" evidence="9">
    <location>
        <position position="197"/>
    </location>
    <ligand>
        <name>substrate</name>
    </ligand>
</feature>
<sequence length="275" mass="30250">MLLSFLFHWFSYCYIIKNVQKNKRRNIMRQKVIFGNWKMNGTNAELVTFLKKVDKAAKKSDVVAGLGLPFTLLSKGIEKAKNVKVAAQNVHFAEKGAFTGEVSISMLQEVGVQYVIIGHSERREMFAETDETVNKKATALLAAGITPIICCGETLETKEAKKTVTFVNAQIKKAYKGISAEDALKTIIAYEPIWAIGTGKTATSEDAEKVCEAIRKNLTKIYDEKTAQQITIQYGGSVNPSNIAELMSQPNIDGALVGGASLKADDFIALINYKK</sequence>
<evidence type="ECO:0000256" key="2">
    <source>
        <dbReference type="ARBA" id="ARBA00007422"/>
    </source>
</evidence>